<sequence length="159" mass="18057">MNGLRTNLPTPCLVWEARRRNIPTLAQSYTVYAIDLLGIGASNKPAGFAYSMEVWAEMILDFLDEIVQRPAILMGNFVGSLACLIVAAESTRTLVQGLVLLNCASGMNNKEIVDDWMIKLLLPLLWFFDFLLKQNGIASYPFDCFRQRYFFKYVFVVIT</sequence>
<dbReference type="GO" id="GO:0009507">
    <property type="term" value="C:chloroplast"/>
    <property type="evidence" value="ECO:0007669"/>
    <property type="project" value="TreeGrafter"/>
</dbReference>
<feature type="domain" description="AB hydrolase-1" evidence="1">
    <location>
        <begin position="20"/>
        <end position="130"/>
    </location>
</feature>
<dbReference type="InterPro" id="IPR029058">
    <property type="entry name" value="AB_hydrolase_fold"/>
</dbReference>
<dbReference type="Pfam" id="PF00561">
    <property type="entry name" value="Abhydrolase_1"/>
    <property type="match status" value="1"/>
</dbReference>
<dbReference type="AlphaFoldDB" id="A0A8S0PFS3"/>
<comment type="caution">
    <text evidence="2">The sequence shown here is derived from an EMBL/GenBank/DDBJ whole genome shotgun (WGS) entry which is preliminary data.</text>
</comment>
<reference evidence="2 3" key="1">
    <citation type="submission" date="2019-12" db="EMBL/GenBank/DDBJ databases">
        <authorList>
            <person name="Alioto T."/>
            <person name="Alioto T."/>
            <person name="Gomez Garrido J."/>
        </authorList>
    </citation>
    <scope>NUCLEOTIDE SEQUENCE [LARGE SCALE GENOMIC DNA]</scope>
</reference>
<dbReference type="Proteomes" id="UP000594638">
    <property type="component" value="Unassembled WGS sequence"/>
</dbReference>
<dbReference type="Gene3D" id="3.40.50.1820">
    <property type="entry name" value="alpha/beta hydrolase"/>
    <property type="match status" value="1"/>
</dbReference>
<dbReference type="GO" id="GO:0047746">
    <property type="term" value="F:chlorophyllase activity"/>
    <property type="evidence" value="ECO:0007669"/>
    <property type="project" value="TreeGrafter"/>
</dbReference>
<dbReference type="EMBL" id="CACTIH010000051">
    <property type="protein sequence ID" value="CAA2942088.1"/>
    <property type="molecule type" value="Genomic_DNA"/>
</dbReference>
<organism evidence="2 3">
    <name type="scientific">Olea europaea subsp. europaea</name>
    <dbReference type="NCBI Taxonomy" id="158383"/>
    <lineage>
        <taxon>Eukaryota</taxon>
        <taxon>Viridiplantae</taxon>
        <taxon>Streptophyta</taxon>
        <taxon>Embryophyta</taxon>
        <taxon>Tracheophyta</taxon>
        <taxon>Spermatophyta</taxon>
        <taxon>Magnoliopsida</taxon>
        <taxon>eudicotyledons</taxon>
        <taxon>Gunneridae</taxon>
        <taxon>Pentapetalae</taxon>
        <taxon>asterids</taxon>
        <taxon>lamiids</taxon>
        <taxon>Lamiales</taxon>
        <taxon>Oleaceae</taxon>
        <taxon>Oleeae</taxon>
        <taxon>Olea</taxon>
    </lineage>
</organism>
<evidence type="ECO:0000313" key="2">
    <source>
        <dbReference type="EMBL" id="CAA2942088.1"/>
    </source>
</evidence>
<dbReference type="SUPFAM" id="SSF53474">
    <property type="entry name" value="alpha/beta-Hydrolases"/>
    <property type="match status" value="1"/>
</dbReference>
<evidence type="ECO:0000313" key="3">
    <source>
        <dbReference type="Proteomes" id="UP000594638"/>
    </source>
</evidence>
<dbReference type="PANTHER" id="PTHR46438">
    <property type="entry name" value="ALPHA/BETA-HYDROLASES SUPERFAMILY PROTEIN"/>
    <property type="match status" value="1"/>
</dbReference>
<dbReference type="OrthoDB" id="1731671at2759"/>
<dbReference type="Gramene" id="OE9A046105T1">
    <property type="protein sequence ID" value="OE9A046105C1"/>
    <property type="gene ID" value="OE9A046105"/>
</dbReference>
<name>A0A8S0PFS3_OLEEU</name>
<dbReference type="PANTHER" id="PTHR46438:SF7">
    <property type="entry name" value="ALPHA_BETA-HYDROLASES SUPERFAMILY PROTEIN"/>
    <property type="match status" value="1"/>
</dbReference>
<gene>
    <name evidence="2" type="ORF">OLEA9_A046105</name>
</gene>
<accession>A0A8S0PFS3</accession>
<keyword evidence="3" id="KW-1185">Reference proteome</keyword>
<dbReference type="GO" id="GO:0015994">
    <property type="term" value="P:chlorophyll metabolic process"/>
    <property type="evidence" value="ECO:0007669"/>
    <property type="project" value="TreeGrafter"/>
</dbReference>
<protein>
    <recommendedName>
        <fullName evidence="1">AB hydrolase-1 domain-containing protein</fullName>
    </recommendedName>
</protein>
<proteinExistence type="predicted"/>
<evidence type="ECO:0000259" key="1">
    <source>
        <dbReference type="Pfam" id="PF00561"/>
    </source>
</evidence>
<dbReference type="InterPro" id="IPR000073">
    <property type="entry name" value="AB_hydrolase_1"/>
</dbReference>